<keyword evidence="2" id="KW-1185">Reference proteome</keyword>
<evidence type="ECO:0000313" key="2">
    <source>
        <dbReference type="Proteomes" id="UP000292702"/>
    </source>
</evidence>
<dbReference type="InterPro" id="IPR006616">
    <property type="entry name" value="DM9_repeat"/>
</dbReference>
<dbReference type="Proteomes" id="UP000292702">
    <property type="component" value="Unassembled WGS sequence"/>
</dbReference>
<dbReference type="OrthoDB" id="2142040at2759"/>
<dbReference type="STRING" id="92696.A0A4R0R6M5"/>
<dbReference type="PANTHER" id="PTHR31649">
    <property type="entry name" value="AGAP009604-PA"/>
    <property type="match status" value="1"/>
</dbReference>
<proteinExistence type="predicted"/>
<gene>
    <name evidence="1" type="ORF">EIP91_006028</name>
</gene>
<dbReference type="PANTHER" id="PTHR31649:SF1">
    <property type="entry name" value="FARNESOIC ACID O-METHYL TRANSFERASE DOMAIN-CONTAINING PROTEIN"/>
    <property type="match status" value="1"/>
</dbReference>
<accession>A0A4R0R6M5</accession>
<dbReference type="Pfam" id="PF11901">
    <property type="entry name" value="DM9"/>
    <property type="match status" value="1"/>
</dbReference>
<protein>
    <submittedName>
        <fullName evidence="1">Uncharacterized protein</fullName>
    </submittedName>
</protein>
<dbReference type="EMBL" id="RWJN01000324">
    <property type="protein sequence ID" value="TCD63072.1"/>
    <property type="molecule type" value="Genomic_DNA"/>
</dbReference>
<name>A0A4R0R6M5_9APHY</name>
<reference evidence="1 2" key="1">
    <citation type="submission" date="2018-11" db="EMBL/GenBank/DDBJ databases">
        <title>Genome assembly of Steccherinum ochraceum LE-BIN_3174, the white-rot fungus of the Steccherinaceae family (The Residual Polyporoid clade, Polyporales, Basidiomycota).</title>
        <authorList>
            <person name="Fedorova T.V."/>
            <person name="Glazunova O.A."/>
            <person name="Landesman E.O."/>
            <person name="Moiseenko K.V."/>
            <person name="Psurtseva N.V."/>
            <person name="Savinova O.S."/>
            <person name="Shakhova N.V."/>
            <person name="Tyazhelova T.V."/>
            <person name="Vasina D.V."/>
        </authorList>
    </citation>
    <scope>NUCLEOTIDE SEQUENCE [LARGE SCALE GENOMIC DNA]</scope>
    <source>
        <strain evidence="1 2">LE-BIN_3174</strain>
    </source>
</reference>
<comment type="caution">
    <text evidence="1">The sequence shown here is derived from an EMBL/GenBank/DDBJ whole genome shotgun (WGS) entry which is preliminary data.</text>
</comment>
<dbReference type="SMART" id="SM00696">
    <property type="entry name" value="DM9"/>
    <property type="match status" value="1"/>
</dbReference>
<sequence>MSRISDERRSRNNQRLQALRNAVEERYGLRGLLEIRWLNDALARTEDYYTHGPRGPATWVLTLGKNFPEGAFNASSAPGRDVEPVYVARGFLQSGIQVGIASARTALGAVLGWNWDEFPINLYETLVVAPDAVKWVPGSNALNLASLGARPVEGGYEANAEPLYVAQAYLGDAWLPGKHGSHLPAAHIPHGGIENLINHYRILCYADDDLVEPQRRRGEGY</sequence>
<organism evidence="1 2">
    <name type="scientific">Steccherinum ochraceum</name>
    <dbReference type="NCBI Taxonomy" id="92696"/>
    <lineage>
        <taxon>Eukaryota</taxon>
        <taxon>Fungi</taxon>
        <taxon>Dikarya</taxon>
        <taxon>Basidiomycota</taxon>
        <taxon>Agaricomycotina</taxon>
        <taxon>Agaricomycetes</taxon>
        <taxon>Polyporales</taxon>
        <taxon>Steccherinaceae</taxon>
        <taxon>Steccherinum</taxon>
    </lineage>
</organism>
<dbReference type="AlphaFoldDB" id="A0A4R0R6M5"/>
<evidence type="ECO:0000313" key="1">
    <source>
        <dbReference type="EMBL" id="TCD63072.1"/>
    </source>
</evidence>